<dbReference type="SUPFAM" id="SSF53807">
    <property type="entry name" value="Helical backbone' metal receptor"/>
    <property type="match status" value="1"/>
</dbReference>
<protein>
    <submittedName>
        <fullName evidence="3">Vitamin B12-binding protein</fullName>
    </submittedName>
</protein>
<dbReference type="Gene3D" id="3.40.50.1980">
    <property type="entry name" value="Nitrogenase molybdenum iron protein domain"/>
    <property type="match status" value="2"/>
</dbReference>
<dbReference type="PANTHER" id="PTHR30535:SF34">
    <property type="entry name" value="MOLYBDATE-BINDING PROTEIN MOLA"/>
    <property type="match status" value="1"/>
</dbReference>
<organism evidence="3">
    <name type="scientific">bioreactor metagenome</name>
    <dbReference type="NCBI Taxonomy" id="1076179"/>
    <lineage>
        <taxon>unclassified sequences</taxon>
        <taxon>metagenomes</taxon>
        <taxon>ecological metagenomes</taxon>
    </lineage>
</organism>
<dbReference type="InterPro" id="IPR002491">
    <property type="entry name" value="ABC_transptr_periplasmic_BD"/>
</dbReference>
<dbReference type="InterPro" id="IPR050902">
    <property type="entry name" value="ABC_Transporter_SBP"/>
</dbReference>
<dbReference type="Pfam" id="PF01497">
    <property type="entry name" value="Peripla_BP_2"/>
    <property type="match status" value="1"/>
</dbReference>
<gene>
    <name evidence="3" type="primary">btuF_7</name>
    <name evidence="3" type="ORF">SDC9_16250</name>
</gene>
<dbReference type="GO" id="GO:0071281">
    <property type="term" value="P:cellular response to iron ion"/>
    <property type="evidence" value="ECO:0007669"/>
    <property type="project" value="TreeGrafter"/>
</dbReference>
<evidence type="ECO:0000313" key="3">
    <source>
        <dbReference type="EMBL" id="MPL70494.1"/>
    </source>
</evidence>
<accession>A0A644TU74</accession>
<dbReference type="AlphaFoldDB" id="A0A644TU74"/>
<evidence type="ECO:0000256" key="1">
    <source>
        <dbReference type="ARBA" id="ARBA00022729"/>
    </source>
</evidence>
<dbReference type="EMBL" id="VSSQ01000053">
    <property type="protein sequence ID" value="MPL70494.1"/>
    <property type="molecule type" value="Genomic_DNA"/>
</dbReference>
<dbReference type="PROSITE" id="PS50983">
    <property type="entry name" value="FE_B12_PBP"/>
    <property type="match status" value="1"/>
</dbReference>
<sequence>MRKTLSVAFALVCLLGAVSAQTTPGVVDSLGKPLSLFKPASRVISLGPGSTEVLFAIGAKVVGVTSYCVYPPEALKVERIGGFSADSMSLEKILSLRPDLVVDSGAIHTGLTKALANYGIPHYSYDPGSFEDIARGIRNLGTLTGRSEQADVVAATMLNRIDEVKRRVGTLGEEKRKSVFWEVYNEPLMTCGSATFQHAIVEAGGGRDIFADLPGSWPMVSNEEVIKRAPEVIMGADDHGDNISLQALRARPGWSLIPAVKNGKVIILPTGIVSNPGPRVAEGVRAVAEALYPELFR</sequence>
<comment type="caution">
    <text evidence="3">The sequence shown here is derived from an EMBL/GenBank/DDBJ whole genome shotgun (WGS) entry which is preliminary data.</text>
</comment>
<keyword evidence="1" id="KW-0732">Signal</keyword>
<evidence type="ECO:0000259" key="2">
    <source>
        <dbReference type="PROSITE" id="PS50983"/>
    </source>
</evidence>
<name>A0A644TU74_9ZZZZ</name>
<dbReference type="PANTHER" id="PTHR30535">
    <property type="entry name" value="VITAMIN B12-BINDING PROTEIN"/>
    <property type="match status" value="1"/>
</dbReference>
<dbReference type="NCBIfam" id="NF038402">
    <property type="entry name" value="TroA_like"/>
    <property type="match status" value="1"/>
</dbReference>
<proteinExistence type="predicted"/>
<reference evidence="3" key="1">
    <citation type="submission" date="2019-08" db="EMBL/GenBank/DDBJ databases">
        <authorList>
            <person name="Kucharzyk K."/>
            <person name="Murdoch R.W."/>
            <person name="Higgins S."/>
            <person name="Loffler F."/>
        </authorList>
    </citation>
    <scope>NUCLEOTIDE SEQUENCE</scope>
</reference>
<feature type="domain" description="Fe/B12 periplasmic-binding" evidence="2">
    <location>
        <begin position="42"/>
        <end position="295"/>
    </location>
</feature>
<dbReference type="CDD" id="cd01144">
    <property type="entry name" value="BtuF"/>
    <property type="match status" value="1"/>
</dbReference>
<dbReference type="InterPro" id="IPR054828">
    <property type="entry name" value="Vit_B12_bind_prot"/>
</dbReference>